<reference evidence="4 5" key="1">
    <citation type="submission" date="2018-05" db="EMBL/GenBank/DDBJ databases">
        <title>Genomic Encyclopedia of Type Strains, Phase IV (KMG-IV): sequencing the most valuable type-strain genomes for metagenomic binning, comparative biology and taxonomic classification.</title>
        <authorList>
            <person name="Goeker M."/>
        </authorList>
    </citation>
    <scope>NUCLEOTIDE SEQUENCE [LARGE SCALE GENOMIC DNA]</scope>
    <source>
        <strain evidence="4 5">DSM 25350</strain>
    </source>
</reference>
<proteinExistence type="predicted"/>
<feature type="transmembrane region" description="Helical" evidence="2">
    <location>
        <begin position="15"/>
        <end position="35"/>
    </location>
</feature>
<dbReference type="OrthoDB" id="5949075at2"/>
<dbReference type="InterPro" id="IPR007492">
    <property type="entry name" value="LytTR_DNA-bd_dom"/>
</dbReference>
<dbReference type="SMART" id="SM00850">
    <property type="entry name" value="LytTR"/>
    <property type="match status" value="1"/>
</dbReference>
<evidence type="ECO:0000313" key="4">
    <source>
        <dbReference type="EMBL" id="PWK53299.1"/>
    </source>
</evidence>
<dbReference type="PANTHER" id="PTHR37299">
    <property type="entry name" value="TRANSCRIPTIONAL REGULATOR-RELATED"/>
    <property type="match status" value="1"/>
</dbReference>
<protein>
    <submittedName>
        <fullName evidence="4">LytTr DNA-binding domain-containing protein</fullName>
    </submittedName>
</protein>
<keyword evidence="2" id="KW-0472">Membrane</keyword>
<evidence type="ECO:0000256" key="2">
    <source>
        <dbReference type="SAM" id="Phobius"/>
    </source>
</evidence>
<keyword evidence="4" id="KW-0238">DNA-binding</keyword>
<keyword evidence="5" id="KW-1185">Reference proteome</keyword>
<accession>A0A316FXJ0</accession>
<dbReference type="RefSeq" id="WP_109762453.1">
    <property type="nucleotide sequence ID" value="NZ_QGGU01000003.1"/>
</dbReference>
<feature type="transmembrane region" description="Helical" evidence="2">
    <location>
        <begin position="129"/>
        <end position="148"/>
    </location>
</feature>
<gene>
    <name evidence="4" type="ORF">C8D97_103126</name>
</gene>
<evidence type="ECO:0000256" key="1">
    <source>
        <dbReference type="ARBA" id="ARBA00023012"/>
    </source>
</evidence>
<dbReference type="Pfam" id="PF04397">
    <property type="entry name" value="LytTR"/>
    <property type="match status" value="1"/>
</dbReference>
<keyword evidence="2" id="KW-1133">Transmembrane helix</keyword>
<dbReference type="AlphaFoldDB" id="A0A316FXJ0"/>
<dbReference type="EMBL" id="QGGU01000003">
    <property type="protein sequence ID" value="PWK53299.1"/>
    <property type="molecule type" value="Genomic_DNA"/>
</dbReference>
<feature type="domain" description="HTH LytTR-type" evidence="3">
    <location>
        <begin position="165"/>
        <end position="268"/>
    </location>
</feature>
<comment type="caution">
    <text evidence="4">The sequence shown here is derived from an EMBL/GenBank/DDBJ whole genome shotgun (WGS) entry which is preliminary data.</text>
</comment>
<keyword evidence="2" id="KW-0812">Transmembrane</keyword>
<name>A0A316FXJ0_9GAMM</name>
<dbReference type="PROSITE" id="PS50930">
    <property type="entry name" value="HTH_LYTTR"/>
    <property type="match status" value="1"/>
</dbReference>
<keyword evidence="1" id="KW-0902">Two-component regulatory system</keyword>
<dbReference type="GO" id="GO:0000156">
    <property type="term" value="F:phosphorelay response regulator activity"/>
    <property type="evidence" value="ECO:0007669"/>
    <property type="project" value="InterPro"/>
</dbReference>
<dbReference type="Proteomes" id="UP000245790">
    <property type="component" value="Unassembled WGS sequence"/>
</dbReference>
<dbReference type="InterPro" id="IPR046947">
    <property type="entry name" value="LytR-like"/>
</dbReference>
<dbReference type="GO" id="GO:0003677">
    <property type="term" value="F:DNA binding"/>
    <property type="evidence" value="ECO:0007669"/>
    <property type="project" value="UniProtKB-KW"/>
</dbReference>
<evidence type="ECO:0000313" key="5">
    <source>
        <dbReference type="Proteomes" id="UP000245790"/>
    </source>
</evidence>
<evidence type="ECO:0000259" key="3">
    <source>
        <dbReference type="PROSITE" id="PS50930"/>
    </source>
</evidence>
<dbReference type="PANTHER" id="PTHR37299:SF1">
    <property type="entry name" value="STAGE 0 SPORULATION PROTEIN A HOMOLOG"/>
    <property type="match status" value="1"/>
</dbReference>
<organism evidence="4 5">
    <name type="scientific">Pleionea mediterranea</name>
    <dbReference type="NCBI Taxonomy" id="523701"/>
    <lineage>
        <taxon>Bacteria</taxon>
        <taxon>Pseudomonadati</taxon>
        <taxon>Pseudomonadota</taxon>
        <taxon>Gammaproteobacteria</taxon>
        <taxon>Oceanospirillales</taxon>
        <taxon>Pleioneaceae</taxon>
        <taxon>Pleionea</taxon>
    </lineage>
</organism>
<feature type="transmembrane region" description="Helical" evidence="2">
    <location>
        <begin position="47"/>
        <end position="69"/>
    </location>
</feature>
<feature type="transmembrane region" description="Helical" evidence="2">
    <location>
        <begin position="81"/>
        <end position="109"/>
    </location>
</feature>
<dbReference type="Gene3D" id="2.40.50.1020">
    <property type="entry name" value="LytTr DNA-binding domain"/>
    <property type="match status" value="1"/>
</dbReference>
<sequence>MINIIKQHTRLSDEVRLFILFLFVTLEIVSLAIFQDYLHSIRYGRSFYFHESLLFKTFWFYFPPILFVLRRELKKRQLKTISQICLAVIIPALAHLILVPITVWCLSSIFREQSYGIIKTLTFTLSNDLVKLLLIYSAFIGWLQYLAYKRPSEEPVKQPSSTQFLMVSSGKNSTRLDLSDILYIKAATPYVAIQLTDKEYLHSESLKSMATKLDHRFIRVHRSTIVNMDKVLSYKSRLNGDYDLVLQDDTEIRLSRNYVNDFRRCYDSIQPTA</sequence>